<evidence type="ECO:0000313" key="2">
    <source>
        <dbReference type="EMBL" id="MBB6099227.1"/>
    </source>
</evidence>
<dbReference type="InterPro" id="IPR018658">
    <property type="entry name" value="DUF2089"/>
</dbReference>
<evidence type="ECO:0000313" key="3">
    <source>
        <dbReference type="Proteomes" id="UP000569951"/>
    </source>
</evidence>
<keyword evidence="3" id="KW-1185">Reference proteome</keyword>
<sequence length="140" mass="15361">MSDPVYPLIPRDPASGLPMLVTRLECPESGVTLEGRFSLGWIARLDREQLEFVGLFVRSRGNVQRMASELGVAYNTVRARLDEVVEALSAPEPAAVLPSSRKPGSERLEVLERLRRRELSVAEALTLLGREPGPEVPGEG</sequence>
<dbReference type="Gene3D" id="1.10.10.2840">
    <property type="entry name" value="PucR C-terminal helix-turn-helix domain"/>
    <property type="match status" value="1"/>
</dbReference>
<dbReference type="AlphaFoldDB" id="A0A841I0N7"/>
<dbReference type="RefSeq" id="WP_183987984.1">
    <property type="nucleotide sequence ID" value="NZ_JACHHG010000010.1"/>
</dbReference>
<evidence type="ECO:0000259" key="1">
    <source>
        <dbReference type="Pfam" id="PF09862"/>
    </source>
</evidence>
<dbReference type="Proteomes" id="UP000569951">
    <property type="component" value="Unassembled WGS sequence"/>
</dbReference>
<gene>
    <name evidence="2" type="ORF">HNR42_002665</name>
</gene>
<organism evidence="2 3">
    <name type="scientific">Deinobacterium chartae</name>
    <dbReference type="NCBI Taxonomy" id="521158"/>
    <lineage>
        <taxon>Bacteria</taxon>
        <taxon>Thermotogati</taxon>
        <taxon>Deinococcota</taxon>
        <taxon>Deinococci</taxon>
        <taxon>Deinococcales</taxon>
        <taxon>Deinococcaceae</taxon>
        <taxon>Deinobacterium</taxon>
    </lineage>
</organism>
<reference evidence="2 3" key="1">
    <citation type="submission" date="2020-08" db="EMBL/GenBank/DDBJ databases">
        <title>Genomic Encyclopedia of Type Strains, Phase IV (KMG-IV): sequencing the most valuable type-strain genomes for metagenomic binning, comparative biology and taxonomic classification.</title>
        <authorList>
            <person name="Goeker M."/>
        </authorList>
    </citation>
    <scope>NUCLEOTIDE SEQUENCE [LARGE SCALE GENOMIC DNA]</scope>
    <source>
        <strain evidence="2 3">DSM 21458</strain>
    </source>
</reference>
<proteinExistence type="predicted"/>
<dbReference type="Pfam" id="PF09862">
    <property type="entry name" value="DUF2089"/>
    <property type="match status" value="1"/>
</dbReference>
<accession>A0A841I0N7</accession>
<dbReference type="EMBL" id="JACHHG010000010">
    <property type="protein sequence ID" value="MBB6099227.1"/>
    <property type="molecule type" value="Genomic_DNA"/>
</dbReference>
<comment type="caution">
    <text evidence="2">The sequence shown here is derived from an EMBL/GenBank/DDBJ whole genome shotgun (WGS) entry which is preliminary data.</text>
</comment>
<name>A0A841I0N7_9DEIO</name>
<protein>
    <recommendedName>
        <fullName evidence="1">DUF2089 domain-containing protein</fullName>
    </recommendedName>
</protein>
<dbReference type="InterPro" id="IPR042070">
    <property type="entry name" value="PucR_C-HTH_sf"/>
</dbReference>
<feature type="domain" description="DUF2089" evidence="1">
    <location>
        <begin position="45"/>
        <end position="89"/>
    </location>
</feature>